<evidence type="ECO:0000313" key="1">
    <source>
        <dbReference type="EMBL" id="REC59054.1"/>
    </source>
</evidence>
<keyword evidence="2" id="KW-1185">Reference proteome</keyword>
<gene>
    <name evidence="1" type="ORF">DRF65_28035</name>
</gene>
<dbReference type="AlphaFoldDB" id="A0A3D9BZY8"/>
<name>A0A3D9BZY8_9FLAO</name>
<accession>A0A3D9BZY8</accession>
<proteinExistence type="predicted"/>
<reference evidence="2" key="1">
    <citation type="submission" date="2018-06" db="EMBL/GenBank/DDBJ databases">
        <authorList>
            <person name="Lum Nde A."/>
            <person name="Hugo C."/>
        </authorList>
    </citation>
    <scope>NUCLEOTIDE SEQUENCE [LARGE SCALE GENOMIC DNA]</scope>
    <source>
        <strain evidence="2">1_F178</strain>
    </source>
</reference>
<evidence type="ECO:0000313" key="2">
    <source>
        <dbReference type="Proteomes" id="UP000256686"/>
    </source>
</evidence>
<protein>
    <submittedName>
        <fullName evidence="1">Uncharacterized protein</fullName>
    </submittedName>
</protein>
<dbReference type="Proteomes" id="UP000256686">
    <property type="component" value="Unassembled WGS sequence"/>
</dbReference>
<organism evidence="1 2">
    <name type="scientific">Chryseobacterium pennae</name>
    <dbReference type="NCBI Taxonomy" id="2258962"/>
    <lineage>
        <taxon>Bacteria</taxon>
        <taxon>Pseudomonadati</taxon>
        <taxon>Bacteroidota</taxon>
        <taxon>Flavobacteriia</taxon>
        <taxon>Flavobacteriales</taxon>
        <taxon>Weeksellaceae</taxon>
        <taxon>Chryseobacterium group</taxon>
        <taxon>Chryseobacterium</taxon>
    </lineage>
</organism>
<dbReference type="EMBL" id="QNVT01000058">
    <property type="protein sequence ID" value="REC59054.1"/>
    <property type="molecule type" value="Genomic_DNA"/>
</dbReference>
<sequence length="77" mass="8874">MINKVKKTKKPVKKVFQNSLSLRALGIDLWSSKGLLKRSPSLIKRIRLPNTKLMIIETIVNIGIMSTRSKYFIFNID</sequence>
<comment type="caution">
    <text evidence="1">The sequence shown here is derived from an EMBL/GenBank/DDBJ whole genome shotgun (WGS) entry which is preliminary data.</text>
</comment>